<keyword evidence="1" id="KW-1133">Transmembrane helix</keyword>
<keyword evidence="1" id="KW-0812">Transmembrane</keyword>
<proteinExistence type="predicted"/>
<dbReference type="Proteomes" id="UP000295391">
    <property type="component" value="Unassembled WGS sequence"/>
</dbReference>
<dbReference type="InterPro" id="IPR025461">
    <property type="entry name" value="ABA4-like"/>
</dbReference>
<comment type="caution">
    <text evidence="2">The sequence shown here is derived from an EMBL/GenBank/DDBJ whole genome shotgun (WGS) entry which is preliminary data.</text>
</comment>
<dbReference type="OrthoDB" id="345237at2"/>
<dbReference type="EMBL" id="SNYR01000002">
    <property type="protein sequence ID" value="TDQ64187.1"/>
    <property type="molecule type" value="Genomic_DNA"/>
</dbReference>
<gene>
    <name evidence="2" type="ORF">ATL17_2201</name>
</gene>
<evidence type="ECO:0000313" key="2">
    <source>
        <dbReference type="EMBL" id="TDQ64187.1"/>
    </source>
</evidence>
<name>A0A4R6VM95_9HYPH</name>
<keyword evidence="3" id="KW-1185">Reference proteome</keyword>
<feature type="transmembrane region" description="Helical" evidence="1">
    <location>
        <begin position="112"/>
        <end position="135"/>
    </location>
</feature>
<reference evidence="2 3" key="1">
    <citation type="submission" date="2019-03" db="EMBL/GenBank/DDBJ databases">
        <title>Genomic Encyclopedia of Type Strains, Phase III (KMG-III): the genomes of soil and plant-associated and newly described type strains.</title>
        <authorList>
            <person name="Whitman W."/>
        </authorList>
    </citation>
    <scope>NUCLEOTIDE SEQUENCE [LARGE SCALE GENOMIC DNA]</scope>
    <source>
        <strain evidence="2 3">CGMCC 1.7002</strain>
    </source>
</reference>
<dbReference type="RefSeq" id="WP_133572808.1">
    <property type="nucleotide sequence ID" value="NZ_SNYR01000002.1"/>
</dbReference>
<organism evidence="2 3">
    <name type="scientific">Maritalea mobilis</name>
    <dbReference type="NCBI Taxonomy" id="483324"/>
    <lineage>
        <taxon>Bacteria</taxon>
        <taxon>Pseudomonadati</taxon>
        <taxon>Pseudomonadota</taxon>
        <taxon>Alphaproteobacteria</taxon>
        <taxon>Hyphomicrobiales</taxon>
        <taxon>Devosiaceae</taxon>
        <taxon>Maritalea</taxon>
    </lineage>
</organism>
<sequence length="148" mass="16872">MNWDTLYLLLNAAIVPAWALLLFMPRAALTRKLVHSGIYPIGIGLFYLLCFLAAAFLGQAAEGFNFFTLDGVATLFDHPNGVLIGWSHYLAFDLFVGAWIGRDAARRNYRHLIVAPMMLFTYLYGPFGLLAYMVFRFWKERQVPSLEE</sequence>
<dbReference type="AlphaFoldDB" id="A0A4R6VM95"/>
<evidence type="ECO:0000313" key="3">
    <source>
        <dbReference type="Proteomes" id="UP000295391"/>
    </source>
</evidence>
<evidence type="ECO:0000256" key="1">
    <source>
        <dbReference type="SAM" id="Phobius"/>
    </source>
</evidence>
<dbReference type="Pfam" id="PF14108">
    <property type="entry name" value="ABA4-like"/>
    <property type="match status" value="1"/>
</dbReference>
<feature type="transmembrane region" description="Helical" evidence="1">
    <location>
        <begin position="81"/>
        <end position="100"/>
    </location>
</feature>
<keyword evidence="1" id="KW-0472">Membrane</keyword>
<accession>A0A4R6VM95</accession>
<protein>
    <submittedName>
        <fullName evidence="2">Uncharacterized protein DUF4281</fullName>
    </submittedName>
</protein>
<feature type="transmembrane region" description="Helical" evidence="1">
    <location>
        <begin position="6"/>
        <end position="25"/>
    </location>
</feature>
<feature type="transmembrane region" description="Helical" evidence="1">
    <location>
        <begin position="37"/>
        <end position="61"/>
    </location>
</feature>